<reference evidence="2 5" key="2">
    <citation type="submission" date="2018-08" db="EMBL/GenBank/DDBJ databases">
        <title>Draft genome sequence of Pseudoalteromonas donghaensis HJ51.</title>
        <authorList>
            <person name="Oh J."/>
            <person name="Roh D."/>
        </authorList>
    </citation>
    <scope>NUCLEOTIDE SEQUENCE [LARGE SCALE GENOMIC DNA]</scope>
    <source>
        <strain evidence="2 5">HJ51</strain>
    </source>
</reference>
<feature type="transmembrane region" description="Helical" evidence="1">
    <location>
        <begin position="32"/>
        <end position="50"/>
    </location>
</feature>
<dbReference type="Proteomes" id="UP000264605">
    <property type="component" value="Chromosome"/>
</dbReference>
<keyword evidence="1" id="KW-0472">Membrane</keyword>
<dbReference type="KEGG" id="pdj:D0907_06065"/>
<organism evidence="2 5">
    <name type="scientific">Pseudoalteromonas lipolytica</name>
    <dbReference type="NCBI Taxonomy" id="570156"/>
    <lineage>
        <taxon>Bacteria</taxon>
        <taxon>Pseudomonadati</taxon>
        <taxon>Pseudomonadota</taxon>
        <taxon>Gammaproteobacteria</taxon>
        <taxon>Alteromonadales</taxon>
        <taxon>Pseudoalteromonadaceae</taxon>
        <taxon>Pseudoalteromonas</taxon>
    </lineage>
</organism>
<evidence type="ECO:0000313" key="2">
    <source>
        <dbReference type="EMBL" id="AXV64883.1"/>
    </source>
</evidence>
<name>A0AAD0WBX6_9GAMM</name>
<keyword evidence="1" id="KW-0812">Transmembrane</keyword>
<protein>
    <submittedName>
        <fullName evidence="2">Uncharacterized protein</fullName>
    </submittedName>
</protein>
<dbReference type="RefSeq" id="WP_036969534.1">
    <property type="nucleotide sequence ID" value="NZ_CP032090.1"/>
</dbReference>
<dbReference type="EMBL" id="FPAZ01000003">
    <property type="protein sequence ID" value="SFT44150.1"/>
    <property type="molecule type" value="Genomic_DNA"/>
</dbReference>
<feature type="transmembrane region" description="Helical" evidence="1">
    <location>
        <begin position="7"/>
        <end position="26"/>
    </location>
</feature>
<accession>A0AAD0WBX6</accession>
<reference evidence="3 4" key="1">
    <citation type="submission" date="2016-10" db="EMBL/GenBank/DDBJ databases">
        <authorList>
            <person name="Varghese N."/>
            <person name="Submissions S."/>
        </authorList>
    </citation>
    <scope>NUCLEOTIDE SEQUENCE [LARGE SCALE GENOMIC DNA]</scope>
    <source>
        <strain evidence="3 4">CGMCC 1.8499</strain>
    </source>
</reference>
<sequence length="152" mass="17173">MLAINQLLAKISALIAVVLIALWFFTPLWHSVAFSFFVLLWAFITVSSLYRVTPLFVSRNPIEDSLKRDVNQLALISLSGLFDFKRKAEFVLIGQIKKIKIGDGIIHVTDINEQTLTAVLSVAESKIDAYLHTLLSERERENIKIIKQSSTD</sequence>
<dbReference type="GeneID" id="99505015"/>
<evidence type="ECO:0000313" key="5">
    <source>
        <dbReference type="Proteomes" id="UP000264605"/>
    </source>
</evidence>
<dbReference type="AlphaFoldDB" id="A0AAD0WBX6"/>
<keyword evidence="4" id="KW-1185">Reference proteome</keyword>
<keyword evidence="1" id="KW-1133">Transmembrane helix</keyword>
<dbReference type="EMBL" id="CP032090">
    <property type="protein sequence ID" value="AXV64883.1"/>
    <property type="molecule type" value="Genomic_DNA"/>
</dbReference>
<proteinExistence type="predicted"/>
<gene>
    <name evidence="2" type="ORF">D0907_06065</name>
    <name evidence="3" type="ORF">SAMN04487854_1039</name>
</gene>
<evidence type="ECO:0000256" key="1">
    <source>
        <dbReference type="SAM" id="Phobius"/>
    </source>
</evidence>
<evidence type="ECO:0000313" key="3">
    <source>
        <dbReference type="EMBL" id="SFT44150.1"/>
    </source>
</evidence>
<dbReference type="Proteomes" id="UP000183805">
    <property type="component" value="Unassembled WGS sequence"/>
</dbReference>
<evidence type="ECO:0000313" key="4">
    <source>
        <dbReference type="Proteomes" id="UP000183805"/>
    </source>
</evidence>